<feature type="chain" id="PRO_5002954469" evidence="1">
    <location>
        <begin position="18"/>
        <end position="381"/>
    </location>
</feature>
<dbReference type="InParanoid" id="C5L0G4"/>
<dbReference type="GeneID" id="9052723"/>
<name>C5L0G4_PERM5</name>
<feature type="signal peptide" evidence="1">
    <location>
        <begin position="1"/>
        <end position="17"/>
    </location>
</feature>
<evidence type="ECO:0000256" key="1">
    <source>
        <dbReference type="SAM" id="SignalP"/>
    </source>
</evidence>
<organism evidence="3">
    <name type="scientific">Perkinsus marinus (strain ATCC 50983 / TXsc)</name>
    <dbReference type="NCBI Taxonomy" id="423536"/>
    <lineage>
        <taxon>Eukaryota</taxon>
        <taxon>Sar</taxon>
        <taxon>Alveolata</taxon>
        <taxon>Perkinsozoa</taxon>
        <taxon>Perkinsea</taxon>
        <taxon>Perkinsida</taxon>
        <taxon>Perkinsidae</taxon>
        <taxon>Perkinsus</taxon>
    </lineage>
</organism>
<sequence length="381" mass="41172">MLTSTALLAISLHPVTAALPPTYFNLTSTNDFCTGRGHPSAILDTISGADREVMKLMCEYWPEDKWGAIEDSDLNEVAALAENGELAKIREKSVQWTKAVRSSSKFCWRKLMKKRENRKAMCVGPGLSGNSPGLGWKCKRNCRDFCRDEFQNHLGKTSRLFWCKCPMNGSFGRIVDPPCSEGESLIMGKCYKPCPAGMRPSLIPGRCSTDCSHNTNGLVKTCGLGCSRSAFECGTAIGAMVAFVGASVLGASAELAPPLASSILLGLSKMIALVAEVIQGLSSEIKNLLRGRGLNVGRLVMMGAMMFTYFTEMDANPDTLLKGALPYSESIHGMINLANQPRSERVKVGIENLMGVIQEKFSAVSGSIVNIFAAFSQPQCT</sequence>
<protein>
    <submittedName>
        <fullName evidence="2">Uncharacterized protein</fullName>
    </submittedName>
</protein>
<evidence type="ECO:0000313" key="3">
    <source>
        <dbReference type="Proteomes" id="UP000007800"/>
    </source>
</evidence>
<keyword evidence="1" id="KW-0732">Signal</keyword>
<dbReference type="AlphaFoldDB" id="C5L0G4"/>
<dbReference type="EMBL" id="GG678006">
    <property type="protein sequence ID" value="EER09787.1"/>
    <property type="molecule type" value="Genomic_DNA"/>
</dbReference>
<proteinExistence type="predicted"/>
<evidence type="ECO:0000313" key="2">
    <source>
        <dbReference type="EMBL" id="EER09787.1"/>
    </source>
</evidence>
<dbReference type="RefSeq" id="XP_002777992.1">
    <property type="nucleotide sequence ID" value="XM_002777946.1"/>
</dbReference>
<dbReference type="Proteomes" id="UP000007800">
    <property type="component" value="Unassembled WGS sequence"/>
</dbReference>
<accession>C5L0G4</accession>
<gene>
    <name evidence="2" type="ORF">Pmar_PMAR010730</name>
</gene>
<keyword evidence="3" id="KW-1185">Reference proteome</keyword>
<reference evidence="2 3" key="1">
    <citation type="submission" date="2008-07" db="EMBL/GenBank/DDBJ databases">
        <authorList>
            <person name="El-Sayed N."/>
            <person name="Caler E."/>
            <person name="Inman J."/>
            <person name="Amedeo P."/>
            <person name="Hass B."/>
            <person name="Wortman J."/>
        </authorList>
    </citation>
    <scope>NUCLEOTIDE SEQUENCE [LARGE SCALE GENOMIC DNA]</scope>
    <source>
        <strain evidence="3">ATCC 50983 / TXsc</strain>
    </source>
</reference>